<reference evidence="2" key="1">
    <citation type="submission" date="2023-10" db="EMBL/GenBank/DDBJ databases">
        <authorList>
            <person name="Chen Y."/>
            <person name="Shah S."/>
            <person name="Dougan E. K."/>
            <person name="Thang M."/>
            <person name="Chan C."/>
        </authorList>
    </citation>
    <scope>NUCLEOTIDE SEQUENCE [LARGE SCALE GENOMIC DNA]</scope>
</reference>
<feature type="non-terminal residue" evidence="2">
    <location>
        <position position="1"/>
    </location>
</feature>
<feature type="region of interest" description="Disordered" evidence="1">
    <location>
        <begin position="60"/>
        <end position="99"/>
    </location>
</feature>
<evidence type="ECO:0000313" key="3">
    <source>
        <dbReference type="Proteomes" id="UP001189429"/>
    </source>
</evidence>
<dbReference type="Proteomes" id="UP001189429">
    <property type="component" value="Unassembled WGS sequence"/>
</dbReference>
<accession>A0ABN9P6N9</accession>
<gene>
    <name evidence="2" type="ORF">PCOR1329_LOCUS136</name>
</gene>
<evidence type="ECO:0000313" key="2">
    <source>
        <dbReference type="EMBL" id="CAK0788193.1"/>
    </source>
</evidence>
<sequence length="415" mass="44979">KKSCVQNLDKRLGVPGSGPLDRLCTELLRLRPWLLCGEPHSPLPFIAFEYLRVRQGQSSAGAAGERSGPAIGGDGGGVAGRQQGRERARPCSGAPKKTRKQAELGEFSVHVLGSFLESLAPCMRHCCVEGPSTWVELETSSRVKLDACSINEGCHAQMQAGEVHGIWCTVQIALHRSHLMNCSPHMSPISCTEKLAMFDFDADAEVSQYTDAQREEIRRQAHKALSLGGFKLSQLCLERLYGKASLTMPCRIEHSCIILSAIQARRPWLQQKELSTYMQRVSEADSHSKHDLNHNASARRHTNVMPGATEQGWSRRISTENHSTPAPVLFSSTSGWPISVACTPGTASQGSATLLATTSLARRARRRFRQSRTPSTAPSSTAVAAAVAAAAASTRERRRLPAAASLSASEGSRYS</sequence>
<keyword evidence="3" id="KW-1185">Reference proteome</keyword>
<name>A0ABN9P6N9_9DINO</name>
<feature type="region of interest" description="Disordered" evidence="1">
    <location>
        <begin position="392"/>
        <end position="415"/>
    </location>
</feature>
<feature type="compositionally biased region" description="Low complexity" evidence="1">
    <location>
        <begin position="401"/>
        <end position="415"/>
    </location>
</feature>
<protein>
    <submittedName>
        <fullName evidence="2">Uncharacterized protein</fullName>
    </submittedName>
</protein>
<dbReference type="EMBL" id="CAUYUJ010000003">
    <property type="protein sequence ID" value="CAK0788193.1"/>
    <property type="molecule type" value="Genomic_DNA"/>
</dbReference>
<proteinExistence type="predicted"/>
<comment type="caution">
    <text evidence="2">The sequence shown here is derived from an EMBL/GenBank/DDBJ whole genome shotgun (WGS) entry which is preliminary data.</text>
</comment>
<feature type="compositionally biased region" description="Gly residues" evidence="1">
    <location>
        <begin position="70"/>
        <end position="79"/>
    </location>
</feature>
<organism evidence="2 3">
    <name type="scientific">Prorocentrum cordatum</name>
    <dbReference type="NCBI Taxonomy" id="2364126"/>
    <lineage>
        <taxon>Eukaryota</taxon>
        <taxon>Sar</taxon>
        <taxon>Alveolata</taxon>
        <taxon>Dinophyceae</taxon>
        <taxon>Prorocentrales</taxon>
        <taxon>Prorocentraceae</taxon>
        <taxon>Prorocentrum</taxon>
    </lineage>
</organism>
<evidence type="ECO:0000256" key="1">
    <source>
        <dbReference type="SAM" id="MobiDB-lite"/>
    </source>
</evidence>